<evidence type="ECO:0000256" key="2">
    <source>
        <dbReference type="ARBA" id="ARBA00023242"/>
    </source>
</evidence>
<organism evidence="5 6">
    <name type="scientific">Meganyctiphanes norvegica</name>
    <name type="common">Northern krill</name>
    <name type="synonym">Thysanopoda norvegica</name>
    <dbReference type="NCBI Taxonomy" id="48144"/>
    <lineage>
        <taxon>Eukaryota</taxon>
        <taxon>Metazoa</taxon>
        <taxon>Ecdysozoa</taxon>
        <taxon>Arthropoda</taxon>
        <taxon>Crustacea</taxon>
        <taxon>Multicrustacea</taxon>
        <taxon>Malacostraca</taxon>
        <taxon>Eumalacostraca</taxon>
        <taxon>Eucarida</taxon>
        <taxon>Euphausiacea</taxon>
        <taxon>Euphausiidae</taxon>
        <taxon>Meganyctiphanes</taxon>
    </lineage>
</organism>
<dbReference type="PRINTS" id="PR00504">
    <property type="entry name" value="CHROMODOMAIN"/>
</dbReference>
<dbReference type="InterPro" id="IPR017984">
    <property type="entry name" value="Chromo_dom_subgr"/>
</dbReference>
<dbReference type="GO" id="GO:0005694">
    <property type="term" value="C:chromosome"/>
    <property type="evidence" value="ECO:0007669"/>
    <property type="project" value="UniProtKB-ARBA"/>
</dbReference>
<dbReference type="Gene3D" id="2.40.50.40">
    <property type="match status" value="2"/>
</dbReference>
<feature type="domain" description="Chromo" evidence="4">
    <location>
        <begin position="126"/>
        <end position="168"/>
    </location>
</feature>
<evidence type="ECO:0000259" key="4">
    <source>
        <dbReference type="PROSITE" id="PS50013"/>
    </source>
</evidence>
<feature type="non-terminal residue" evidence="5">
    <location>
        <position position="189"/>
    </location>
</feature>
<dbReference type="Pfam" id="PF00385">
    <property type="entry name" value="Chromo"/>
    <property type="match status" value="2"/>
</dbReference>
<sequence length="189" mass="22141">MIEIEIKRGPGRPRKYPLGSKKPVKVSQSQRGRGRPRKNDIVREEGENVEVIDIEDENNQEEWVVEKIVDKRNCNGQVEYCLKWRGYPDEENTWEPKDNLTCPALIKDFEKRYSEAETNEIKKKVWVVEKILDKRIFNGQVEYYLKWRGYPESPSQYRPRSAIHCPALPCKDGRATEIFGSTLVVTKTL</sequence>
<dbReference type="InterPro" id="IPR016197">
    <property type="entry name" value="Chromo-like_dom_sf"/>
</dbReference>
<gene>
    <name evidence="5" type="ORF">MNOR_LOCUS36288</name>
</gene>
<dbReference type="SUPFAM" id="SSF54160">
    <property type="entry name" value="Chromo domain-like"/>
    <property type="match status" value="2"/>
</dbReference>
<evidence type="ECO:0000256" key="3">
    <source>
        <dbReference type="SAM" id="MobiDB-lite"/>
    </source>
</evidence>
<comment type="subcellular location">
    <subcellularLocation>
        <location evidence="1">Nucleus</location>
    </subcellularLocation>
</comment>
<dbReference type="PROSITE" id="PS50013">
    <property type="entry name" value="CHROMO_2"/>
    <property type="match status" value="2"/>
</dbReference>
<protein>
    <recommendedName>
        <fullName evidence="4">Chromo domain-containing protein</fullName>
    </recommendedName>
</protein>
<feature type="region of interest" description="Disordered" evidence="3">
    <location>
        <begin position="1"/>
        <end position="42"/>
    </location>
</feature>
<dbReference type="AlphaFoldDB" id="A0AAV2SFZ2"/>
<dbReference type="InterPro" id="IPR023779">
    <property type="entry name" value="Chromodomain_CS"/>
</dbReference>
<dbReference type="SMART" id="SM00298">
    <property type="entry name" value="CHROMO"/>
    <property type="match status" value="2"/>
</dbReference>
<dbReference type="InterPro" id="IPR051219">
    <property type="entry name" value="Heterochromatin_chromo-domain"/>
</dbReference>
<comment type="caution">
    <text evidence="5">The sequence shown here is derived from an EMBL/GenBank/DDBJ whole genome shotgun (WGS) entry which is preliminary data.</text>
</comment>
<dbReference type="PROSITE" id="PS00598">
    <property type="entry name" value="CHROMO_1"/>
    <property type="match status" value="1"/>
</dbReference>
<dbReference type="GO" id="GO:0005634">
    <property type="term" value="C:nucleus"/>
    <property type="evidence" value="ECO:0007669"/>
    <property type="project" value="UniProtKB-SubCell"/>
</dbReference>
<reference evidence="5 6" key="1">
    <citation type="submission" date="2024-05" db="EMBL/GenBank/DDBJ databases">
        <authorList>
            <person name="Wallberg A."/>
        </authorList>
    </citation>
    <scope>NUCLEOTIDE SEQUENCE [LARGE SCALE GENOMIC DNA]</scope>
</reference>
<keyword evidence="2" id="KW-0539">Nucleus</keyword>
<name>A0AAV2SFZ2_MEGNR</name>
<dbReference type="EMBL" id="CAXKWB010064987">
    <property type="protein sequence ID" value="CAL4188417.1"/>
    <property type="molecule type" value="Genomic_DNA"/>
</dbReference>
<evidence type="ECO:0000313" key="5">
    <source>
        <dbReference type="EMBL" id="CAL4188417.1"/>
    </source>
</evidence>
<dbReference type="InterPro" id="IPR000953">
    <property type="entry name" value="Chromo/chromo_shadow_dom"/>
</dbReference>
<feature type="domain" description="Chromo" evidence="4">
    <location>
        <begin position="63"/>
        <end position="121"/>
    </location>
</feature>
<dbReference type="InterPro" id="IPR023780">
    <property type="entry name" value="Chromo_domain"/>
</dbReference>
<dbReference type="PANTHER" id="PTHR22812">
    <property type="entry name" value="CHROMOBOX PROTEIN"/>
    <property type="match status" value="1"/>
</dbReference>
<evidence type="ECO:0000256" key="1">
    <source>
        <dbReference type="ARBA" id="ARBA00004123"/>
    </source>
</evidence>
<proteinExistence type="predicted"/>
<evidence type="ECO:0000313" key="6">
    <source>
        <dbReference type="Proteomes" id="UP001497623"/>
    </source>
</evidence>
<keyword evidence="6" id="KW-1185">Reference proteome</keyword>
<dbReference type="Proteomes" id="UP001497623">
    <property type="component" value="Unassembled WGS sequence"/>
</dbReference>
<accession>A0AAV2SFZ2</accession>